<proteinExistence type="predicted"/>
<reference evidence="1 2" key="1">
    <citation type="submission" date="2021-01" db="EMBL/GenBank/DDBJ databases">
        <title>Identification of strong promoters based on the transcriptome of Brevibacillus choshinensis.</title>
        <authorList>
            <person name="Yao D."/>
            <person name="Zhang K."/>
            <person name="Wu J."/>
        </authorList>
    </citation>
    <scope>NUCLEOTIDE SEQUENCE [LARGE SCALE GENOMIC DNA]</scope>
    <source>
        <strain evidence="1 2">HPD31-SP3</strain>
    </source>
</reference>
<dbReference type="RefSeq" id="WP_203353050.1">
    <property type="nucleotide sequence ID" value="NZ_CP069127.1"/>
</dbReference>
<keyword evidence="2" id="KW-1185">Reference proteome</keyword>
<name>A0ABX7FIR7_BRECH</name>
<evidence type="ECO:0000313" key="2">
    <source>
        <dbReference type="Proteomes" id="UP000596248"/>
    </source>
</evidence>
<protein>
    <submittedName>
        <fullName evidence="1">Uncharacterized protein</fullName>
    </submittedName>
</protein>
<accession>A0ABX7FIR7</accession>
<gene>
    <name evidence="1" type="ORF">JNE38_20705</name>
</gene>
<organism evidence="1 2">
    <name type="scientific">Brevibacillus choshinensis</name>
    <dbReference type="NCBI Taxonomy" id="54911"/>
    <lineage>
        <taxon>Bacteria</taxon>
        <taxon>Bacillati</taxon>
        <taxon>Bacillota</taxon>
        <taxon>Bacilli</taxon>
        <taxon>Bacillales</taxon>
        <taxon>Paenibacillaceae</taxon>
        <taxon>Brevibacillus</taxon>
    </lineage>
</organism>
<sequence length="78" mass="8996">MDESKILKEALDVIDNFDDAFPNGVFATPRLPGEHRVKVRKLADYCKTKGIQPSDLSREEMEQFLDWGKGNIQMNRLE</sequence>
<evidence type="ECO:0000313" key="1">
    <source>
        <dbReference type="EMBL" id="QRG65981.1"/>
    </source>
</evidence>
<dbReference type="EMBL" id="CP069127">
    <property type="protein sequence ID" value="QRG65981.1"/>
    <property type="molecule type" value="Genomic_DNA"/>
</dbReference>
<dbReference type="Proteomes" id="UP000596248">
    <property type="component" value="Chromosome"/>
</dbReference>